<dbReference type="GO" id="GO:0010774">
    <property type="term" value="P:meiotic strand invasion involved in reciprocal meiotic recombination"/>
    <property type="evidence" value="ECO:0007669"/>
    <property type="project" value="TreeGrafter"/>
</dbReference>
<keyword evidence="7" id="KW-0469">Meiosis</keyword>
<dbReference type="GO" id="GO:0003690">
    <property type="term" value="F:double-stranded DNA binding"/>
    <property type="evidence" value="ECO:0007669"/>
    <property type="project" value="TreeGrafter"/>
</dbReference>
<reference evidence="10 11" key="1">
    <citation type="journal article" date="2021" name="Elife">
        <title>Chloroplast acquisition without the gene transfer in kleptoplastic sea slugs, Plakobranchus ocellatus.</title>
        <authorList>
            <person name="Maeda T."/>
            <person name="Takahashi S."/>
            <person name="Yoshida T."/>
            <person name="Shimamura S."/>
            <person name="Takaki Y."/>
            <person name="Nagai Y."/>
            <person name="Toyoda A."/>
            <person name="Suzuki Y."/>
            <person name="Arimoto A."/>
            <person name="Ishii H."/>
            <person name="Satoh N."/>
            <person name="Nishiyama T."/>
            <person name="Hasebe M."/>
            <person name="Maruyama T."/>
            <person name="Minagawa J."/>
            <person name="Obokata J."/>
            <person name="Shigenobu S."/>
        </authorList>
    </citation>
    <scope>NUCLEOTIDE SEQUENCE [LARGE SCALE GENOMIC DNA]</scope>
</reference>
<dbReference type="AlphaFoldDB" id="A0AAV4HBQ3"/>
<evidence type="ECO:0000313" key="11">
    <source>
        <dbReference type="Proteomes" id="UP000762676"/>
    </source>
</evidence>
<comment type="subcellular location">
    <subcellularLocation>
        <location evidence="1">Nucleus</location>
    </subcellularLocation>
</comment>
<keyword evidence="6" id="KW-0539">Nucleus</keyword>
<dbReference type="Proteomes" id="UP000762676">
    <property type="component" value="Unassembled WGS sequence"/>
</dbReference>
<evidence type="ECO:0000313" key="10">
    <source>
        <dbReference type="EMBL" id="GFR95572.1"/>
    </source>
</evidence>
<comment type="caution">
    <text evidence="10">The sequence shown here is derived from an EMBL/GenBank/DDBJ whole genome shotgun (WGS) entry which is preliminary data.</text>
</comment>
<feature type="domain" description="Homologous-pairing protein 2 winged helix" evidence="8">
    <location>
        <begin position="9"/>
        <end position="69"/>
    </location>
</feature>
<protein>
    <recommendedName>
        <fullName evidence="3">Homologous-pairing protein 2 homolog</fullName>
    </recommendedName>
</protein>
<dbReference type="GO" id="GO:0007129">
    <property type="term" value="P:homologous chromosome pairing at meiosis"/>
    <property type="evidence" value="ECO:0007669"/>
    <property type="project" value="TreeGrafter"/>
</dbReference>
<evidence type="ECO:0000256" key="2">
    <source>
        <dbReference type="ARBA" id="ARBA00007922"/>
    </source>
</evidence>
<dbReference type="PANTHER" id="PTHR15938">
    <property type="entry name" value="TBP-1 INTERACTING PROTEIN"/>
    <property type="match status" value="1"/>
</dbReference>
<gene>
    <name evidence="10" type="ORF">ElyMa_000947700</name>
</gene>
<proteinExistence type="inferred from homology"/>
<evidence type="ECO:0000256" key="1">
    <source>
        <dbReference type="ARBA" id="ARBA00004123"/>
    </source>
</evidence>
<keyword evidence="11" id="KW-1185">Reference proteome</keyword>
<evidence type="ECO:0000256" key="7">
    <source>
        <dbReference type="ARBA" id="ARBA00023254"/>
    </source>
</evidence>
<dbReference type="InterPro" id="IPR036388">
    <property type="entry name" value="WH-like_DNA-bd_sf"/>
</dbReference>
<name>A0AAV4HBQ3_9GAST</name>
<evidence type="ECO:0000256" key="3">
    <source>
        <dbReference type="ARBA" id="ARBA00016093"/>
    </source>
</evidence>
<evidence type="ECO:0000259" key="9">
    <source>
        <dbReference type="Pfam" id="PF18517"/>
    </source>
</evidence>
<dbReference type="GO" id="GO:0000794">
    <property type="term" value="C:condensed nuclear chromosome"/>
    <property type="evidence" value="ECO:0007669"/>
    <property type="project" value="TreeGrafter"/>
</dbReference>
<dbReference type="Pfam" id="PF18517">
    <property type="entry name" value="LZ3wCH"/>
    <property type="match status" value="1"/>
</dbReference>
<comment type="similarity">
    <text evidence="2">Belongs to the HOP2 family.</text>
</comment>
<accession>A0AAV4HBQ3</accession>
<dbReference type="Pfam" id="PF07106">
    <property type="entry name" value="WHD_TBPIP"/>
    <property type="match status" value="1"/>
</dbReference>
<dbReference type="InterPro" id="IPR040661">
    <property type="entry name" value="LZ3wCH"/>
</dbReference>
<dbReference type="Gene3D" id="1.10.10.10">
    <property type="entry name" value="Winged helix-like DNA-binding domain superfamily/Winged helix DNA-binding domain"/>
    <property type="match status" value="1"/>
</dbReference>
<dbReference type="EMBL" id="BMAT01001920">
    <property type="protein sequence ID" value="GFR95572.1"/>
    <property type="molecule type" value="Genomic_DNA"/>
</dbReference>
<sequence length="212" mass="24304">MSKPKEGAAAASVLAYMVKQNRPYSVQDVFQNMGKDFGKTAVVKAMESLTTEGKLVEKVYGKQKVYAANQSQFPVVDETEIKAMDSKIAELNGTIQMKMDGMRKLESELQLYNGLITTDEARRQLSQIYPEIDKLKEKLSKLKEGRVLISKEEKDTVYKGREKYVKEWRKRKRITNDILNSILEGYPKTKKILLEEIGIETDEEYNVKPPEL</sequence>
<organism evidence="10 11">
    <name type="scientific">Elysia marginata</name>
    <dbReference type="NCBI Taxonomy" id="1093978"/>
    <lineage>
        <taxon>Eukaryota</taxon>
        <taxon>Metazoa</taxon>
        <taxon>Spiralia</taxon>
        <taxon>Lophotrochozoa</taxon>
        <taxon>Mollusca</taxon>
        <taxon>Gastropoda</taxon>
        <taxon>Heterobranchia</taxon>
        <taxon>Euthyneura</taxon>
        <taxon>Panpulmonata</taxon>
        <taxon>Sacoglossa</taxon>
        <taxon>Placobranchoidea</taxon>
        <taxon>Plakobranchidae</taxon>
        <taxon>Elysia</taxon>
    </lineage>
</organism>
<evidence type="ECO:0000256" key="6">
    <source>
        <dbReference type="ARBA" id="ARBA00023242"/>
    </source>
</evidence>
<dbReference type="InterPro" id="IPR010776">
    <property type="entry name" value="Hop2_WH_dom"/>
</dbReference>
<dbReference type="PANTHER" id="PTHR15938:SF0">
    <property type="entry name" value="HOMOLOGOUS-PAIRING PROTEIN 2 HOMOLOG"/>
    <property type="match status" value="1"/>
</dbReference>
<dbReference type="GO" id="GO:0120231">
    <property type="term" value="C:DNA recombinase auxiliary factor complex"/>
    <property type="evidence" value="ECO:0007669"/>
    <property type="project" value="TreeGrafter"/>
</dbReference>
<evidence type="ECO:0000256" key="4">
    <source>
        <dbReference type="ARBA" id="ARBA00023054"/>
    </source>
</evidence>
<keyword evidence="4" id="KW-0175">Coiled coil</keyword>
<feature type="domain" description="Leucine zipper with capping helix" evidence="9">
    <location>
        <begin position="151"/>
        <end position="205"/>
    </location>
</feature>
<dbReference type="GO" id="GO:0120230">
    <property type="term" value="F:recombinase activator activity"/>
    <property type="evidence" value="ECO:0007669"/>
    <property type="project" value="TreeGrafter"/>
</dbReference>
<evidence type="ECO:0000259" key="8">
    <source>
        <dbReference type="Pfam" id="PF07106"/>
    </source>
</evidence>
<dbReference type="GO" id="GO:0000709">
    <property type="term" value="P:meiotic joint molecule formation"/>
    <property type="evidence" value="ECO:0007669"/>
    <property type="project" value="TreeGrafter"/>
</dbReference>
<evidence type="ECO:0000256" key="5">
    <source>
        <dbReference type="ARBA" id="ARBA00023172"/>
    </source>
</evidence>
<keyword evidence="5" id="KW-0233">DNA recombination</keyword>